<dbReference type="RefSeq" id="WP_256181574.1">
    <property type="nucleotide sequence ID" value="NZ_JANFYT010000006.1"/>
</dbReference>
<comment type="caution">
    <text evidence="1">The sequence shown here is derived from an EMBL/GenBank/DDBJ whole genome shotgun (WGS) entry which is preliminary data.</text>
</comment>
<protein>
    <submittedName>
        <fullName evidence="1">Uncharacterized protein</fullName>
    </submittedName>
</protein>
<sequence length="83" mass="8554">MNCGNMVTAMQNEMRVELAIVGGEPRVEVCGRTVPGASAEDIAKLFDDLKAGAIAALRSFAPEVKKTLDSGSEAGMTGKGAVI</sequence>
<dbReference type="AlphaFoldDB" id="A0AAW5K5K3"/>
<dbReference type="Proteomes" id="UP001205919">
    <property type="component" value="Unassembled WGS sequence"/>
</dbReference>
<accession>A0AAW5K5K3</accession>
<organism evidence="1 2">
    <name type="scientific">Cloacibacillus evryensis</name>
    <dbReference type="NCBI Taxonomy" id="508460"/>
    <lineage>
        <taxon>Bacteria</taxon>
        <taxon>Thermotogati</taxon>
        <taxon>Synergistota</taxon>
        <taxon>Synergistia</taxon>
        <taxon>Synergistales</taxon>
        <taxon>Synergistaceae</taxon>
        <taxon>Cloacibacillus</taxon>
    </lineage>
</organism>
<reference evidence="1 2" key="1">
    <citation type="submission" date="2022-06" db="EMBL/GenBank/DDBJ databases">
        <title>Isolation of gut microbiota from human fecal samples.</title>
        <authorList>
            <person name="Pamer E.G."/>
            <person name="Barat B."/>
            <person name="Waligurski E."/>
            <person name="Medina S."/>
            <person name="Paddock L."/>
            <person name="Mostad J."/>
        </authorList>
    </citation>
    <scope>NUCLEOTIDE SEQUENCE [LARGE SCALE GENOMIC DNA]</scope>
    <source>
        <strain evidence="1 2">DFI.9.90</strain>
    </source>
</reference>
<evidence type="ECO:0000313" key="2">
    <source>
        <dbReference type="Proteomes" id="UP001205919"/>
    </source>
</evidence>
<name>A0AAW5K5K3_9BACT</name>
<keyword evidence="2" id="KW-1185">Reference proteome</keyword>
<proteinExistence type="predicted"/>
<dbReference type="EMBL" id="JANFYT010000006">
    <property type="protein sequence ID" value="MCQ4813547.1"/>
    <property type="molecule type" value="Genomic_DNA"/>
</dbReference>
<gene>
    <name evidence="1" type="ORF">NE630_03795</name>
</gene>
<evidence type="ECO:0000313" key="1">
    <source>
        <dbReference type="EMBL" id="MCQ4813547.1"/>
    </source>
</evidence>